<evidence type="ECO:0000313" key="4">
    <source>
        <dbReference type="Proteomes" id="UP000677803"/>
    </source>
</evidence>
<dbReference type="PANTHER" id="PTHR28613">
    <property type="entry name" value="SI:CH211-232M10.4-RELATED"/>
    <property type="match status" value="1"/>
</dbReference>
<accession>A0A8S4B6Q7</accession>
<dbReference type="InterPro" id="IPR029365">
    <property type="entry name" value="TMEM238"/>
</dbReference>
<evidence type="ECO:0000256" key="1">
    <source>
        <dbReference type="SAM" id="MobiDB-lite"/>
    </source>
</evidence>
<keyword evidence="2" id="KW-0812">Transmembrane</keyword>
<keyword evidence="2" id="KW-0472">Membrane</keyword>
<feature type="compositionally biased region" description="Polar residues" evidence="1">
    <location>
        <begin position="135"/>
        <end position="165"/>
    </location>
</feature>
<dbReference type="Proteomes" id="UP000677803">
    <property type="component" value="Unassembled WGS sequence"/>
</dbReference>
<dbReference type="PANTHER" id="PTHR28613:SF9">
    <property type="entry name" value="TRANSMEMBRANE PROTEIN 238"/>
    <property type="match status" value="1"/>
</dbReference>
<keyword evidence="4" id="KW-1185">Reference proteome</keyword>
<organism evidence="3 4">
    <name type="scientific">Menidia menidia</name>
    <name type="common">Atlantic silverside</name>
    <dbReference type="NCBI Taxonomy" id="238744"/>
    <lineage>
        <taxon>Eukaryota</taxon>
        <taxon>Metazoa</taxon>
        <taxon>Chordata</taxon>
        <taxon>Craniata</taxon>
        <taxon>Vertebrata</taxon>
        <taxon>Euteleostomi</taxon>
        <taxon>Actinopterygii</taxon>
        <taxon>Neopterygii</taxon>
        <taxon>Teleostei</taxon>
        <taxon>Neoteleostei</taxon>
        <taxon>Acanthomorphata</taxon>
        <taxon>Ovalentaria</taxon>
        <taxon>Atherinomorphae</taxon>
        <taxon>Atheriniformes</taxon>
        <taxon>Atherinopsidae</taxon>
        <taxon>Menidiinae</taxon>
        <taxon>Menidia</taxon>
    </lineage>
</organism>
<feature type="region of interest" description="Disordered" evidence="1">
    <location>
        <begin position="114"/>
        <end position="175"/>
    </location>
</feature>
<feature type="transmembrane region" description="Helical" evidence="2">
    <location>
        <begin position="21"/>
        <end position="43"/>
    </location>
</feature>
<reference evidence="3" key="1">
    <citation type="submission" date="2021-05" db="EMBL/GenBank/DDBJ databases">
        <authorList>
            <person name="Tigano A."/>
        </authorList>
    </citation>
    <scope>NUCLEOTIDE SEQUENCE</scope>
</reference>
<evidence type="ECO:0000256" key="2">
    <source>
        <dbReference type="SAM" id="Phobius"/>
    </source>
</evidence>
<dbReference type="OrthoDB" id="9047238at2759"/>
<proteinExistence type="predicted"/>
<evidence type="ECO:0000313" key="3">
    <source>
        <dbReference type="EMBL" id="CAG5898426.1"/>
    </source>
</evidence>
<keyword evidence="2" id="KW-1133">Transmembrane helix</keyword>
<comment type="caution">
    <text evidence="3">The sequence shown here is derived from an EMBL/GenBank/DDBJ whole genome shotgun (WGS) entry which is preliminary data.</text>
</comment>
<dbReference type="EMBL" id="CAJRST010008890">
    <property type="protein sequence ID" value="CAG5898426.1"/>
    <property type="molecule type" value="Genomic_DNA"/>
</dbReference>
<protein>
    <submittedName>
        <fullName evidence="3">(Atlantic silverside) hypothetical protein</fullName>
    </submittedName>
</protein>
<gene>
    <name evidence="3" type="ORF">MMEN_LOCUS9155</name>
</gene>
<dbReference type="Pfam" id="PF15125">
    <property type="entry name" value="TMEM238"/>
    <property type="match status" value="1"/>
</dbReference>
<feature type="transmembrane region" description="Helical" evidence="2">
    <location>
        <begin position="49"/>
        <end position="68"/>
    </location>
</feature>
<dbReference type="AlphaFoldDB" id="A0A8S4B6Q7"/>
<sequence>MEPAEPREPGVPRGLGRCASCFWLAVVFDVLGLSVLLLGVFANVFFYDLLIYAGAIVIFLSLIWWVFWYSGNIEVPPAELEDDVGLLKKKAAGLSGFGGAVRQLSRRVSGGIRNSLRRSGASSDGRQGRARRSGPVQQVSSRSGQVAVSMATISRQENTPRTSVSRGDAAETVPA</sequence>
<name>A0A8S4B6Q7_9TELE</name>